<comment type="caution">
    <text evidence="6">The sequence shown here is derived from an EMBL/GenBank/DDBJ whole genome shotgun (WGS) entry which is preliminary data.</text>
</comment>
<dbReference type="InterPro" id="IPR028215">
    <property type="entry name" value="Refilin"/>
</dbReference>
<accession>A0ABQ9F6N8</accession>
<dbReference type="PANTHER" id="PTHR31848">
    <property type="match status" value="1"/>
</dbReference>
<comment type="subcellular location">
    <subcellularLocation>
        <location evidence="1">Cytoplasm</location>
        <location evidence="1">Cytoskeleton</location>
    </subcellularLocation>
</comment>
<comment type="subunit">
    <text evidence="3">Interacts with FLNA and FLNB.</text>
</comment>
<evidence type="ECO:0000313" key="7">
    <source>
        <dbReference type="Proteomes" id="UP001217089"/>
    </source>
</evidence>
<evidence type="ECO:0000256" key="3">
    <source>
        <dbReference type="ARBA" id="ARBA00011189"/>
    </source>
</evidence>
<protein>
    <submittedName>
        <fullName evidence="6">Uncharacterized protein</fullName>
    </submittedName>
</protein>
<organism evidence="6 7">
    <name type="scientific">Tegillarca granosa</name>
    <name type="common">Malaysian cockle</name>
    <name type="synonym">Anadara granosa</name>
    <dbReference type="NCBI Taxonomy" id="220873"/>
    <lineage>
        <taxon>Eukaryota</taxon>
        <taxon>Metazoa</taxon>
        <taxon>Spiralia</taxon>
        <taxon>Lophotrochozoa</taxon>
        <taxon>Mollusca</taxon>
        <taxon>Bivalvia</taxon>
        <taxon>Autobranchia</taxon>
        <taxon>Pteriomorphia</taxon>
        <taxon>Arcoida</taxon>
        <taxon>Arcoidea</taxon>
        <taxon>Arcidae</taxon>
        <taxon>Tegillarca</taxon>
    </lineage>
</organism>
<comment type="similarity">
    <text evidence="2">Belongs to the Refilin family.</text>
</comment>
<evidence type="ECO:0000256" key="2">
    <source>
        <dbReference type="ARBA" id="ARBA00009886"/>
    </source>
</evidence>
<evidence type="ECO:0000256" key="5">
    <source>
        <dbReference type="ARBA" id="ARBA00023212"/>
    </source>
</evidence>
<evidence type="ECO:0000313" key="6">
    <source>
        <dbReference type="EMBL" id="KAJ8313055.1"/>
    </source>
</evidence>
<keyword evidence="5" id="KW-0206">Cytoskeleton</keyword>
<dbReference type="PANTHER" id="PTHR31848:SF1">
    <property type="match status" value="1"/>
</dbReference>
<evidence type="ECO:0000256" key="4">
    <source>
        <dbReference type="ARBA" id="ARBA00022490"/>
    </source>
</evidence>
<dbReference type="Proteomes" id="UP001217089">
    <property type="component" value="Unassembled WGS sequence"/>
</dbReference>
<reference evidence="6 7" key="1">
    <citation type="submission" date="2022-12" db="EMBL/GenBank/DDBJ databases">
        <title>Chromosome-level genome of Tegillarca granosa.</title>
        <authorList>
            <person name="Kim J."/>
        </authorList>
    </citation>
    <scope>NUCLEOTIDE SEQUENCE [LARGE SCALE GENOMIC DNA]</scope>
    <source>
        <strain evidence="6">Teg-2019</strain>
        <tissue evidence="6">Adductor muscle</tissue>
    </source>
</reference>
<sequence>MIVDHISETVTVVRLPNFEERYDVSALQYSNMKRYNDKVKFEPCLHPVNFKDTIICYKDSTRKRFVSKTYYEPRVKPKKFAETLMIFPKVPEKTFSTCLDYHIDECRKWFKTSMEFKARSFTTKRILKEDSQTVSKLSDINDNDVINFVDNGPGASQIFMPRFNKDIYEDENELDDIPYHPHGMVNGDIDNNVQVPSLYNQQCI</sequence>
<gene>
    <name evidence="6" type="ORF">KUTeg_010428</name>
</gene>
<name>A0ABQ9F6N8_TEGGR</name>
<dbReference type="EMBL" id="JARBDR010000440">
    <property type="protein sequence ID" value="KAJ8313055.1"/>
    <property type="molecule type" value="Genomic_DNA"/>
</dbReference>
<dbReference type="Pfam" id="PF15068">
    <property type="entry name" value="FAM101"/>
    <property type="match status" value="1"/>
</dbReference>
<keyword evidence="4" id="KW-0963">Cytoplasm</keyword>
<keyword evidence="7" id="KW-1185">Reference proteome</keyword>
<proteinExistence type="inferred from homology"/>
<evidence type="ECO:0000256" key="1">
    <source>
        <dbReference type="ARBA" id="ARBA00004245"/>
    </source>
</evidence>